<dbReference type="InterPro" id="IPR025205">
    <property type="entry name" value="PilX/PilW_C"/>
</dbReference>
<feature type="transmembrane region" description="Helical" evidence="1">
    <location>
        <begin position="12"/>
        <end position="33"/>
    </location>
</feature>
<dbReference type="Pfam" id="PF13681">
    <property type="entry name" value="PilX"/>
    <property type="match status" value="1"/>
</dbReference>
<evidence type="ECO:0000313" key="5">
    <source>
        <dbReference type="Proteomes" id="UP001528823"/>
    </source>
</evidence>
<keyword evidence="1" id="KW-1133">Transmembrane helix</keyword>
<proteinExistence type="predicted"/>
<dbReference type="EMBL" id="JAPMOU010000028">
    <property type="protein sequence ID" value="MDE1464088.1"/>
    <property type="molecule type" value="Genomic_DNA"/>
</dbReference>
<protein>
    <submittedName>
        <fullName evidence="4">PilX N-terminal domain-containing pilus assembly protein</fullName>
    </submittedName>
</protein>
<evidence type="ECO:0000259" key="2">
    <source>
        <dbReference type="Pfam" id="PF13681"/>
    </source>
</evidence>
<feature type="domain" description="PilX/PilW C-terminal" evidence="2">
    <location>
        <begin position="90"/>
        <end position="171"/>
    </location>
</feature>
<accession>A0ABT5UCI5</accession>
<feature type="domain" description="Type 4 fimbrial biogenesis protein PilX N-terminal" evidence="3">
    <location>
        <begin position="8"/>
        <end position="57"/>
    </location>
</feature>
<comment type="caution">
    <text evidence="4">The sequence shown here is derived from an EMBL/GenBank/DDBJ whole genome shotgun (WGS) entry which is preliminary data.</text>
</comment>
<keyword evidence="5" id="KW-1185">Reference proteome</keyword>
<keyword evidence="1" id="KW-0812">Transmembrane</keyword>
<dbReference type="RefSeq" id="WP_274690419.1">
    <property type="nucleotide sequence ID" value="NZ_JAPMOU010000028.1"/>
</dbReference>
<keyword evidence="1" id="KW-0472">Membrane</keyword>
<gene>
    <name evidence="4" type="ORF">ORQ98_19210</name>
</gene>
<dbReference type="InterPro" id="IPR025746">
    <property type="entry name" value="PilX_N_dom"/>
</dbReference>
<evidence type="ECO:0000313" key="4">
    <source>
        <dbReference type="EMBL" id="MDE1464088.1"/>
    </source>
</evidence>
<sequence length="175" mass="19646">MKKQNKQQGVALVYCLIIMLVLTIIGVSITSTLTSSTKLIANQQDNQIALEAAEVALMDAEQWLFSKDNPEHSPIGTEQTDDLKVWLRDNKNTLWKKEEYWEKAKEITNYTTMNDDQGKPKYIIEYYGNNSSSSAAPGDSKSRGQPKVFYRVSAMGNGPGKSTAYLQTIIMKNVE</sequence>
<evidence type="ECO:0000256" key="1">
    <source>
        <dbReference type="SAM" id="Phobius"/>
    </source>
</evidence>
<organism evidence="4 5">
    <name type="scientific">Spartinivicinus poritis</name>
    <dbReference type="NCBI Taxonomy" id="2994640"/>
    <lineage>
        <taxon>Bacteria</taxon>
        <taxon>Pseudomonadati</taxon>
        <taxon>Pseudomonadota</taxon>
        <taxon>Gammaproteobacteria</taxon>
        <taxon>Oceanospirillales</taxon>
        <taxon>Zooshikellaceae</taxon>
        <taxon>Spartinivicinus</taxon>
    </lineage>
</organism>
<reference evidence="4 5" key="1">
    <citation type="submission" date="2022-11" db="EMBL/GenBank/DDBJ databases">
        <title>Spartinivicinus poritis sp. nov., isolated from scleractinian coral Porites lutea.</title>
        <authorList>
            <person name="Zhang G."/>
            <person name="Cai L."/>
            <person name="Wei Q."/>
        </authorList>
    </citation>
    <scope>NUCLEOTIDE SEQUENCE [LARGE SCALE GENOMIC DNA]</scope>
    <source>
        <strain evidence="4 5">A2-2</strain>
    </source>
</reference>
<evidence type="ECO:0000259" key="3">
    <source>
        <dbReference type="Pfam" id="PF14341"/>
    </source>
</evidence>
<dbReference type="Proteomes" id="UP001528823">
    <property type="component" value="Unassembled WGS sequence"/>
</dbReference>
<dbReference type="Pfam" id="PF14341">
    <property type="entry name" value="PilX_N"/>
    <property type="match status" value="1"/>
</dbReference>
<name>A0ABT5UCI5_9GAMM</name>